<evidence type="ECO:0000259" key="4">
    <source>
        <dbReference type="SMART" id="SM00460"/>
    </source>
</evidence>
<dbReference type="InterPro" id="IPR038765">
    <property type="entry name" value="Papain-like_cys_pep_sf"/>
</dbReference>
<dbReference type="InterPro" id="IPR018337">
    <property type="entry name" value="Cell_wall/Cho-bd_repeat"/>
</dbReference>
<dbReference type="Gene3D" id="3.10.620.30">
    <property type="match status" value="1"/>
</dbReference>
<dbReference type="OrthoDB" id="9788327at2"/>
<name>M1LTB7_9CLOT</name>
<accession>M1LTB7</accession>
<evidence type="ECO:0000256" key="1">
    <source>
        <dbReference type="ARBA" id="ARBA00022737"/>
    </source>
</evidence>
<organism evidence="5 6">
    <name type="scientific">Clostridium saccharoperbutylacetonicum N1-4(HMT)</name>
    <dbReference type="NCBI Taxonomy" id="931276"/>
    <lineage>
        <taxon>Bacteria</taxon>
        <taxon>Bacillati</taxon>
        <taxon>Bacillota</taxon>
        <taxon>Clostridia</taxon>
        <taxon>Eubacteriales</taxon>
        <taxon>Clostridiaceae</taxon>
        <taxon>Clostridium</taxon>
    </lineage>
</organism>
<evidence type="ECO:0000313" key="6">
    <source>
        <dbReference type="Proteomes" id="UP000011728"/>
    </source>
</evidence>
<protein>
    <submittedName>
        <fullName evidence="5">Transglutaminase domain-containing protein</fullName>
    </submittedName>
</protein>
<keyword evidence="3" id="KW-0732">Signal</keyword>
<dbReference type="STRING" id="36745.CLSAP_22990"/>
<dbReference type="EMBL" id="CP004121">
    <property type="protein sequence ID" value="AGF56245.1"/>
    <property type="molecule type" value="Genomic_DNA"/>
</dbReference>
<dbReference type="InterPro" id="IPR002931">
    <property type="entry name" value="Transglutaminase-like"/>
</dbReference>
<dbReference type="SUPFAM" id="SSF69360">
    <property type="entry name" value="Cell wall binding repeat"/>
    <property type="match status" value="1"/>
</dbReference>
<feature type="domain" description="Transglutaminase-like" evidence="4">
    <location>
        <begin position="221"/>
        <end position="277"/>
    </location>
</feature>
<feature type="repeat" description="Cell wall-binding" evidence="2">
    <location>
        <begin position="46"/>
        <end position="65"/>
    </location>
</feature>
<feature type="chain" id="PRO_5004015449" evidence="3">
    <location>
        <begin position="28"/>
        <end position="314"/>
    </location>
</feature>
<dbReference type="GO" id="GO:0005737">
    <property type="term" value="C:cytoplasm"/>
    <property type="evidence" value="ECO:0007669"/>
    <property type="project" value="TreeGrafter"/>
</dbReference>
<dbReference type="RefSeq" id="WP_015392564.1">
    <property type="nucleotide sequence ID" value="NC_020291.1"/>
</dbReference>
<proteinExistence type="predicted"/>
<dbReference type="SMART" id="SM00460">
    <property type="entry name" value="TGc"/>
    <property type="match status" value="1"/>
</dbReference>
<dbReference type="HOGENOM" id="CLU_044562_0_0_9"/>
<evidence type="ECO:0000313" key="5">
    <source>
        <dbReference type="EMBL" id="AGF56245.1"/>
    </source>
</evidence>
<dbReference type="AlphaFoldDB" id="M1LTB7"/>
<dbReference type="PANTHER" id="PTHR46333:SF2">
    <property type="entry name" value="CYTOKINESIS PROTEIN 3"/>
    <property type="match status" value="1"/>
</dbReference>
<dbReference type="KEGG" id="csr:Cspa_c24800"/>
<dbReference type="SUPFAM" id="SSF54001">
    <property type="entry name" value="Cysteine proteinases"/>
    <property type="match status" value="1"/>
</dbReference>
<dbReference type="InterPro" id="IPR052557">
    <property type="entry name" value="CAP/Cytokinesis_protein"/>
</dbReference>
<gene>
    <name evidence="5" type="ORF">Cspa_c24800</name>
</gene>
<keyword evidence="6" id="KW-1185">Reference proteome</keyword>
<dbReference type="PROSITE" id="PS51170">
    <property type="entry name" value="CW"/>
    <property type="match status" value="1"/>
</dbReference>
<dbReference type="PANTHER" id="PTHR46333">
    <property type="entry name" value="CYTOKINESIS PROTEIN 3"/>
    <property type="match status" value="1"/>
</dbReference>
<dbReference type="eggNOG" id="COG5279">
    <property type="taxonomic scope" value="Bacteria"/>
</dbReference>
<keyword evidence="1" id="KW-0677">Repeat</keyword>
<dbReference type="Pfam" id="PF19127">
    <property type="entry name" value="Choline_bind_3"/>
    <property type="match status" value="1"/>
</dbReference>
<dbReference type="Pfam" id="PF01841">
    <property type="entry name" value="Transglut_core"/>
    <property type="match status" value="1"/>
</dbReference>
<evidence type="ECO:0000256" key="3">
    <source>
        <dbReference type="SAM" id="SignalP"/>
    </source>
</evidence>
<dbReference type="Proteomes" id="UP000011728">
    <property type="component" value="Chromosome"/>
</dbReference>
<evidence type="ECO:0000256" key="2">
    <source>
        <dbReference type="PROSITE-ProRule" id="PRU00591"/>
    </source>
</evidence>
<dbReference type="Gene3D" id="2.10.270.10">
    <property type="entry name" value="Cholin Binding"/>
    <property type="match status" value="1"/>
</dbReference>
<reference evidence="5 6" key="1">
    <citation type="submission" date="2013-02" db="EMBL/GenBank/DDBJ databases">
        <title>Genome sequence of Clostridium saccharoperbutylacetonicum N1-4(HMT).</title>
        <authorList>
            <person name="Poehlein A."/>
            <person name="Daniel R."/>
        </authorList>
    </citation>
    <scope>NUCLEOTIDE SEQUENCE [LARGE SCALE GENOMIC DNA]</scope>
    <source>
        <strain evidence="6">N1-4(HMT)</strain>
    </source>
</reference>
<sequence length="314" mass="35870">MKKIAKLVASSLAAVAILSLNSVGASAEWKKDNVGWIYSEGNSSHITGWKLIDGNWYYFNSSGYMAYDTTIDGYYLNSSGAWKYSDSDLIDQELIKNISIQNPHFYIRCYGDDANMQNIGNIFQSEINKLKITNSYEMFNVNNYNLSITRYGSGPINITIDCTYKMNAQMEAQLDVKARSIVEGIAPNSMSQVEKERAIHDWIINNTRYDQSYSIYDPYNTLIKHTGVCEGYSLLAQKMFTIAGIKSIVVEGKADGQDHAWNLVYIDGKWRHVDCTWDDPVSYRDVLQYDYYNLTDEEISNDHTWDSTKYPEAN</sequence>
<dbReference type="PATRIC" id="fig|931276.5.peg.2484"/>
<feature type="signal peptide" evidence="3">
    <location>
        <begin position="1"/>
        <end position="27"/>
    </location>
</feature>